<gene>
    <name evidence="1" type="ORF">LEP1GSC172_1745</name>
</gene>
<sequence length="48" mass="5507">MKANLDKIDFRKTNIFYKLSFFLSNMNSIEETTLLSKAVLKLGQLLPA</sequence>
<comment type="caution">
    <text evidence="1">The sequence shown here is derived from an EMBL/GenBank/DDBJ whole genome shotgun (WGS) entry which is preliminary data.</text>
</comment>
<evidence type="ECO:0000313" key="1">
    <source>
        <dbReference type="EMBL" id="EMO53662.1"/>
    </source>
</evidence>
<name>M6V8D1_9LEPT</name>
<accession>M6V8D1</accession>
<dbReference type="EMBL" id="AKWD02000043">
    <property type="protein sequence ID" value="EMO53662.1"/>
    <property type="molecule type" value="Genomic_DNA"/>
</dbReference>
<organism evidence="1 2">
    <name type="scientific">Leptospira noguchii</name>
    <dbReference type="NCBI Taxonomy" id="28182"/>
    <lineage>
        <taxon>Bacteria</taxon>
        <taxon>Pseudomonadati</taxon>
        <taxon>Spirochaetota</taxon>
        <taxon>Spirochaetia</taxon>
        <taxon>Leptospirales</taxon>
        <taxon>Leptospiraceae</taxon>
        <taxon>Leptospira</taxon>
    </lineage>
</organism>
<reference evidence="1 2" key="1">
    <citation type="submission" date="2013-01" db="EMBL/GenBank/DDBJ databases">
        <authorList>
            <person name="Harkins D.M."/>
            <person name="Durkin A.S."/>
            <person name="Brinkac L.M."/>
            <person name="Haft D.H."/>
            <person name="Selengut J.D."/>
            <person name="Sanka R."/>
            <person name="DePew J."/>
            <person name="Purushe J."/>
            <person name="Matthias M.A."/>
            <person name="Vinetz J.M."/>
            <person name="Sutton G.G."/>
            <person name="Nierman W.C."/>
            <person name="Fouts D.E."/>
        </authorList>
    </citation>
    <scope>NUCLEOTIDE SEQUENCE [LARGE SCALE GENOMIC DNA]</scope>
    <source>
        <strain evidence="1 2">HAI1536</strain>
    </source>
</reference>
<dbReference type="AlphaFoldDB" id="M6V8D1"/>
<proteinExistence type="predicted"/>
<dbReference type="Proteomes" id="UP000012112">
    <property type="component" value="Unassembled WGS sequence"/>
</dbReference>
<protein>
    <submittedName>
        <fullName evidence="1">Uncharacterized protein</fullName>
    </submittedName>
</protein>
<evidence type="ECO:0000313" key="2">
    <source>
        <dbReference type="Proteomes" id="UP000012112"/>
    </source>
</evidence>